<feature type="compositionally biased region" description="Low complexity" evidence="1">
    <location>
        <begin position="354"/>
        <end position="373"/>
    </location>
</feature>
<dbReference type="RefSeq" id="WP_131567490.1">
    <property type="nucleotide sequence ID" value="NZ_JAINFK010000004.1"/>
</dbReference>
<evidence type="ECO:0000313" key="3">
    <source>
        <dbReference type="EMBL" id="TCD15424.1"/>
    </source>
</evidence>
<keyword evidence="2" id="KW-0472">Membrane</keyword>
<feature type="compositionally biased region" description="Basic and acidic residues" evidence="1">
    <location>
        <begin position="310"/>
        <end position="326"/>
    </location>
</feature>
<keyword evidence="2" id="KW-1133">Transmembrane helix</keyword>
<proteinExistence type="predicted"/>
<dbReference type="EMBL" id="SJST01000002">
    <property type="protein sequence ID" value="TCD15424.1"/>
    <property type="molecule type" value="Genomic_DNA"/>
</dbReference>
<dbReference type="AlphaFoldDB" id="A0A4R0PIX0"/>
<organism evidence="3 4">
    <name type="scientific">Oricola cellulosilytica</name>
    <dbReference type="NCBI Taxonomy" id="1429082"/>
    <lineage>
        <taxon>Bacteria</taxon>
        <taxon>Pseudomonadati</taxon>
        <taxon>Pseudomonadota</taxon>
        <taxon>Alphaproteobacteria</taxon>
        <taxon>Hyphomicrobiales</taxon>
        <taxon>Ahrensiaceae</taxon>
        <taxon>Oricola</taxon>
    </lineage>
</organism>
<feature type="transmembrane region" description="Helical" evidence="2">
    <location>
        <begin position="223"/>
        <end position="244"/>
    </location>
</feature>
<evidence type="ECO:0000313" key="4">
    <source>
        <dbReference type="Proteomes" id="UP000291301"/>
    </source>
</evidence>
<accession>A0A4R0PIX0</accession>
<protein>
    <submittedName>
        <fullName evidence="3">Uncharacterized protein</fullName>
    </submittedName>
</protein>
<sequence length="561" mass="59966">MADFSAVLRRTLEGMANPTPEMRSKVYERARGTIERQIEAMPKRPSEEAIQRQFAKLDAAIAEVEASYSVAVAEQAQSGYDDDLDHLFADDIPAAKDPAAVESETIAEADASGHEAPEAVDPTASEETANYPAETVHDPVEPVDELHDPTYDPVEPVGEPADEVDALEAFLAEQEKEPELEVFEEPEEVVIAEPRSEPREPVEEPIDETETERSLPTPERRNYRGLLLAAALVLLLAGGGYLAYANQDRIMALFESTGPSVTETIENGVPVRSVQSQSVTVEDTAGSEQAEVPADSPDPAVSESTPGTDGPEKFTQRLTSDGREVDEGPAGTPDRTGEGTSVAGLTEDTATESGTAGPDDAGTAGDTPAGTGTQSPLPVGQRAIFYQERTGAQAGTAESGATVWSVVQESPGGDAPVEPAVRAEASVPELGLTMEMTIRRNADETFPASHVIELFYRVPNTFEGRGIADVQRITFKETEQDPGNALIGVAAPLDTNIFMIALTDAETAIETNLALIRSQEWIDIPMQYVSGRRALITLEKGVAGQEVFEEVLAAWEANPLP</sequence>
<comment type="caution">
    <text evidence="3">The sequence shown here is derived from an EMBL/GenBank/DDBJ whole genome shotgun (WGS) entry which is preliminary data.</text>
</comment>
<feature type="region of interest" description="Disordered" evidence="1">
    <location>
        <begin position="194"/>
        <end position="217"/>
    </location>
</feature>
<dbReference type="Proteomes" id="UP000291301">
    <property type="component" value="Unassembled WGS sequence"/>
</dbReference>
<feature type="region of interest" description="Disordered" evidence="1">
    <location>
        <begin position="273"/>
        <end position="378"/>
    </location>
</feature>
<evidence type="ECO:0000256" key="2">
    <source>
        <dbReference type="SAM" id="Phobius"/>
    </source>
</evidence>
<keyword evidence="4" id="KW-1185">Reference proteome</keyword>
<gene>
    <name evidence="3" type="ORF">E0D97_07805</name>
</gene>
<reference evidence="3 4" key="1">
    <citation type="journal article" date="2015" name="Antonie Van Leeuwenhoek">
        <title>Oricola cellulosilytica gen. nov., sp. nov., a cellulose-degrading bacterium of the family Phyllobacteriaceae isolated from surface seashore water, and emended descriptions of Mesorhizobium loti and Phyllobacterium myrsinacearum.</title>
        <authorList>
            <person name="Hameed A."/>
            <person name="Shahina M."/>
            <person name="Lai W.A."/>
            <person name="Lin S.Y."/>
            <person name="Young L.S."/>
            <person name="Liu Y.C."/>
            <person name="Hsu Y.H."/>
            <person name="Young C.C."/>
        </authorList>
    </citation>
    <scope>NUCLEOTIDE SEQUENCE [LARGE SCALE GENOMIC DNA]</scope>
    <source>
        <strain evidence="3 4">KCTC 52183</strain>
    </source>
</reference>
<keyword evidence="2" id="KW-0812">Transmembrane</keyword>
<name>A0A4R0PIX0_9HYPH</name>
<evidence type="ECO:0000256" key="1">
    <source>
        <dbReference type="SAM" id="MobiDB-lite"/>
    </source>
</evidence>
<dbReference type="OrthoDB" id="8442940at2"/>